<dbReference type="AlphaFoldDB" id="A0A699GTT6"/>
<evidence type="ECO:0000313" key="2">
    <source>
        <dbReference type="EMBL" id="GEV01680.1"/>
    </source>
</evidence>
<reference evidence="2" key="1">
    <citation type="journal article" date="2019" name="Sci. Rep.">
        <title>Draft genome of Tanacetum cinerariifolium, the natural source of mosquito coil.</title>
        <authorList>
            <person name="Yamashiro T."/>
            <person name="Shiraishi A."/>
            <person name="Satake H."/>
            <person name="Nakayama K."/>
        </authorList>
    </citation>
    <scope>NUCLEOTIDE SEQUENCE</scope>
</reference>
<name>A0A699GTT6_TANCI</name>
<dbReference type="GO" id="GO:0016226">
    <property type="term" value="P:iron-sulfur cluster assembly"/>
    <property type="evidence" value="ECO:0007669"/>
    <property type="project" value="TreeGrafter"/>
</dbReference>
<dbReference type="SUPFAM" id="SSF103025">
    <property type="entry name" value="Folate-binding domain"/>
    <property type="match status" value="1"/>
</dbReference>
<organism evidence="2">
    <name type="scientific">Tanacetum cinerariifolium</name>
    <name type="common">Dalmatian daisy</name>
    <name type="synonym">Chrysanthemum cinerariifolium</name>
    <dbReference type="NCBI Taxonomy" id="118510"/>
    <lineage>
        <taxon>Eukaryota</taxon>
        <taxon>Viridiplantae</taxon>
        <taxon>Streptophyta</taxon>
        <taxon>Embryophyta</taxon>
        <taxon>Tracheophyta</taxon>
        <taxon>Spermatophyta</taxon>
        <taxon>Magnoliopsida</taxon>
        <taxon>eudicotyledons</taxon>
        <taxon>Gunneridae</taxon>
        <taxon>Pentapetalae</taxon>
        <taxon>asterids</taxon>
        <taxon>campanulids</taxon>
        <taxon>Asterales</taxon>
        <taxon>Asteraceae</taxon>
        <taxon>Asteroideae</taxon>
        <taxon>Anthemideae</taxon>
        <taxon>Anthemidinae</taxon>
        <taxon>Tanacetum</taxon>
    </lineage>
</organism>
<protein>
    <submittedName>
        <fullName evidence="2">Uncharacterized protein</fullName>
    </submittedName>
</protein>
<proteinExistence type="predicted"/>
<accession>A0A699GTT6</accession>
<gene>
    <name evidence="2" type="ORF">Tci_073657</name>
</gene>
<dbReference type="PANTHER" id="PTHR22602:SF0">
    <property type="entry name" value="TRANSFERASE CAF17, MITOCHONDRIAL-RELATED"/>
    <property type="match status" value="1"/>
</dbReference>
<comment type="caution">
    <text evidence="2">The sequence shown here is derived from an EMBL/GenBank/DDBJ whole genome shotgun (WGS) entry which is preliminary data.</text>
</comment>
<dbReference type="EMBL" id="BKCJ010012682">
    <property type="protein sequence ID" value="GEV01680.1"/>
    <property type="molecule type" value="Genomic_DNA"/>
</dbReference>
<dbReference type="InterPro" id="IPR045179">
    <property type="entry name" value="YgfZ/GcvT"/>
</dbReference>
<dbReference type="GO" id="GO:0005759">
    <property type="term" value="C:mitochondrial matrix"/>
    <property type="evidence" value="ECO:0007669"/>
    <property type="project" value="TreeGrafter"/>
</dbReference>
<sequence>MASHLKTRSVVRFSGPDTLKFLQGLITNDVRRFGDSVGDEKSSLVTPNVPASSVRSLYAAMLNPQGRFLYDLFLYEAPRVEERIDPSGSGPGSGRVGDDDGDGVVLLADVDSSVLDELMDTFKK</sequence>
<dbReference type="Gene3D" id="3.30.70.1400">
    <property type="entry name" value="Aminomethyltransferase beta-barrel domains"/>
    <property type="match status" value="1"/>
</dbReference>
<feature type="region of interest" description="Disordered" evidence="1">
    <location>
        <begin position="82"/>
        <end position="101"/>
    </location>
</feature>
<evidence type="ECO:0000256" key="1">
    <source>
        <dbReference type="SAM" id="MobiDB-lite"/>
    </source>
</evidence>
<dbReference type="PANTHER" id="PTHR22602">
    <property type="entry name" value="TRANSFERASE CAF17, MITOCHONDRIAL-RELATED"/>
    <property type="match status" value="1"/>
</dbReference>